<reference evidence="1" key="1">
    <citation type="submission" date="2016-07" db="EMBL/GenBank/DDBJ databases">
        <title>Microvirga ossetica sp. nov. a new species of rhizobia isolated from root nodules of the legume species Vicia alpestris Steven originated from North Ossetia region in the Caucasus.</title>
        <authorList>
            <person name="Safronova V.I."/>
            <person name="Kuznetsova I.G."/>
            <person name="Sazanova A.L."/>
            <person name="Belimov A."/>
            <person name="Andronov E."/>
            <person name="Osledkin Y.S."/>
            <person name="Onishchuk O.P."/>
            <person name="Kurchak O.N."/>
            <person name="Shaposhnikov A.I."/>
            <person name="Willems A."/>
            <person name="Tikhonovich I.A."/>
        </authorList>
    </citation>
    <scope>NUCLEOTIDE SEQUENCE [LARGE SCALE GENOMIC DNA]</scope>
    <source>
        <strain evidence="1">V5/3M</strain>
        <plasmid evidence="1">unnamed2</plasmid>
    </source>
</reference>
<name>A0A1B2EWJ6_9HYPH</name>
<geneLocation type="plasmid" evidence="1">
    <name>unnamed2</name>
</geneLocation>
<keyword evidence="1" id="KW-0614">Plasmid</keyword>
<dbReference type="KEGG" id="moc:BB934_39680"/>
<gene>
    <name evidence="1" type="ORF">BB934_39680</name>
</gene>
<dbReference type="AlphaFoldDB" id="A0A1B2EWJ6"/>
<protein>
    <submittedName>
        <fullName evidence="1">Uncharacterized protein</fullName>
    </submittedName>
</protein>
<sequence>MSRNALRRLHGKHRSAFGSISDHFRRDVEYACDPEFLGLWSLSIVFATAKPFDTPRLMRDLVSLAQALEEAKDLHIHSVQFLLLDHIKSHSCERFEQVNAALRVSDPEERTRCGRPFQTLVFLAVDML</sequence>
<evidence type="ECO:0000313" key="1">
    <source>
        <dbReference type="EMBL" id="ANY84338.1"/>
    </source>
</evidence>
<accession>A0A1B2EWJ6</accession>
<proteinExistence type="predicted"/>
<dbReference type="EMBL" id="CP016619">
    <property type="protein sequence ID" value="ANY84338.1"/>
    <property type="molecule type" value="Genomic_DNA"/>
</dbReference>
<organism evidence="1">
    <name type="scientific">Microvirga ossetica</name>
    <dbReference type="NCBI Taxonomy" id="1882682"/>
    <lineage>
        <taxon>Bacteria</taxon>
        <taxon>Pseudomonadati</taxon>
        <taxon>Pseudomonadota</taxon>
        <taxon>Alphaproteobacteria</taxon>
        <taxon>Hyphomicrobiales</taxon>
        <taxon>Methylobacteriaceae</taxon>
        <taxon>Microvirga</taxon>
    </lineage>
</organism>